<evidence type="ECO:0000256" key="1">
    <source>
        <dbReference type="SAM" id="SignalP"/>
    </source>
</evidence>
<reference evidence="2 3" key="1">
    <citation type="submission" date="2018-05" db="EMBL/GenBank/DDBJ databases">
        <title>Coraliomargarita sinensis sp. nov., isolated from a marine solar saltern.</title>
        <authorList>
            <person name="Zhou L.Y."/>
        </authorList>
    </citation>
    <scope>NUCLEOTIDE SEQUENCE [LARGE SCALE GENOMIC DNA]</scope>
    <source>
        <strain evidence="2 3">WN38</strain>
    </source>
</reference>
<dbReference type="InterPro" id="IPR025737">
    <property type="entry name" value="FApF"/>
</dbReference>
<dbReference type="Pfam" id="PF13557">
    <property type="entry name" value="Phenol_MetA_deg"/>
    <property type="match status" value="1"/>
</dbReference>
<dbReference type="AlphaFoldDB" id="A0A317ZNS1"/>
<gene>
    <name evidence="2" type="ORF">DDZ13_01255</name>
</gene>
<feature type="signal peptide" evidence="1">
    <location>
        <begin position="1"/>
        <end position="17"/>
    </location>
</feature>
<organism evidence="2 3">
    <name type="scientific">Coraliomargarita sinensis</name>
    <dbReference type="NCBI Taxonomy" id="2174842"/>
    <lineage>
        <taxon>Bacteria</taxon>
        <taxon>Pseudomonadati</taxon>
        <taxon>Verrucomicrobiota</taxon>
        <taxon>Opitutia</taxon>
        <taxon>Puniceicoccales</taxon>
        <taxon>Coraliomargaritaceae</taxon>
        <taxon>Coraliomargarita</taxon>
    </lineage>
</organism>
<dbReference type="OrthoDB" id="5450709at2"/>
<name>A0A317ZNS1_9BACT</name>
<dbReference type="RefSeq" id="WP_110129607.1">
    <property type="nucleotide sequence ID" value="NZ_QHJQ01000001.1"/>
</dbReference>
<evidence type="ECO:0000313" key="2">
    <source>
        <dbReference type="EMBL" id="PXA05528.1"/>
    </source>
</evidence>
<dbReference type="InParanoid" id="A0A317ZNS1"/>
<accession>A0A317ZNS1</accession>
<protein>
    <submittedName>
        <fullName evidence="2">Alpha amylase</fullName>
    </submittedName>
</protein>
<keyword evidence="3" id="KW-1185">Reference proteome</keyword>
<feature type="chain" id="PRO_5016286509" evidence="1">
    <location>
        <begin position="18"/>
        <end position="367"/>
    </location>
</feature>
<sequence>MKFKIALLSFITAACMAETPAPLFPCCAADLNSISRPDGHAPISVMGDHTHAKGGWMLSYRYMHMDMDGMRNGSTRASSTDVFAADDGYTVTPTEMSMDMHMFGLMYAPTEQLTVMLMANYLETVMHHRINPAAPGMLLNVVGGDDFTTESSGWGDIKLSALYRFYLEGNRKAHFGLGVSLPTGSIDEKDNTPRPGMPPTFNSNQLPASMQLGSGTYDLLPSLTYVQQFEDWSWGAQANGTLRLESENDNDYRSGHVFELLGWTGYNLTDWLAVNSGLSYKYTGKLNGSQDDIGLVGPNGRSVTTAFKDNYGGERVDVTFGFNLLGPSGRIKGHRVSADLRLPLWQELNGHQLETDSIITIGWQKSF</sequence>
<keyword evidence="1" id="KW-0732">Signal</keyword>
<dbReference type="PROSITE" id="PS51257">
    <property type="entry name" value="PROKAR_LIPOPROTEIN"/>
    <property type="match status" value="1"/>
</dbReference>
<evidence type="ECO:0000313" key="3">
    <source>
        <dbReference type="Proteomes" id="UP000247099"/>
    </source>
</evidence>
<dbReference type="Proteomes" id="UP000247099">
    <property type="component" value="Unassembled WGS sequence"/>
</dbReference>
<proteinExistence type="predicted"/>
<dbReference type="EMBL" id="QHJQ01000001">
    <property type="protein sequence ID" value="PXA05528.1"/>
    <property type="molecule type" value="Genomic_DNA"/>
</dbReference>
<comment type="caution">
    <text evidence="2">The sequence shown here is derived from an EMBL/GenBank/DDBJ whole genome shotgun (WGS) entry which is preliminary data.</text>
</comment>